<keyword evidence="2" id="KW-1185">Reference proteome</keyword>
<dbReference type="AlphaFoldDB" id="A0A4V1G4Z2"/>
<dbReference type="Proteomes" id="UP000301475">
    <property type="component" value="Chromosome"/>
</dbReference>
<evidence type="ECO:0000313" key="2">
    <source>
        <dbReference type="Proteomes" id="UP000301475"/>
    </source>
</evidence>
<dbReference type="KEGG" id="ruj:E5Z56_03175"/>
<reference evidence="1 2" key="1">
    <citation type="submission" date="2019-04" db="EMBL/GenBank/DDBJ databases">
        <authorList>
            <person name="Embree M."/>
            <person name="Gaffney J.R."/>
        </authorList>
    </citation>
    <scope>NUCLEOTIDE SEQUENCE [LARGE SCALE GENOMIC DNA]</scope>
    <source>
        <strain evidence="1 2">JE7A12</strain>
    </source>
</reference>
<dbReference type="EMBL" id="CP039381">
    <property type="protein sequence ID" value="QCT06413.1"/>
    <property type="molecule type" value="Genomic_DNA"/>
</dbReference>
<proteinExistence type="predicted"/>
<sequence>MENLYYSNIVPHEYEVERGSEYDVTAKLVIRHEQELSATLTEQQKAILEKIKDNHTELMSLGERDAFCQGFSLAVRLMIDAMSGKF</sequence>
<evidence type="ECO:0000313" key="1">
    <source>
        <dbReference type="EMBL" id="QCT06413.1"/>
    </source>
</evidence>
<dbReference type="Pfam" id="PF20648">
    <property type="entry name" value="DUF6809"/>
    <property type="match status" value="1"/>
</dbReference>
<accession>A0A4V1G4Z2</accession>
<name>A0A4V1G4Z2_9FIRM</name>
<dbReference type="OrthoDB" id="2084615at2"/>
<dbReference type="RefSeq" id="WP_138156490.1">
    <property type="nucleotide sequence ID" value="NZ_CP039381.1"/>
</dbReference>
<gene>
    <name evidence="1" type="ORF">E5Z56_03175</name>
</gene>
<dbReference type="InterPro" id="IPR049215">
    <property type="entry name" value="DUF6809"/>
</dbReference>
<protein>
    <submittedName>
        <fullName evidence="1">Uncharacterized protein</fullName>
    </submittedName>
</protein>
<organism evidence="1 2">
    <name type="scientific">Ruminococcus bovis</name>
    <dbReference type="NCBI Taxonomy" id="2564099"/>
    <lineage>
        <taxon>Bacteria</taxon>
        <taxon>Bacillati</taxon>
        <taxon>Bacillota</taxon>
        <taxon>Clostridia</taxon>
        <taxon>Eubacteriales</taxon>
        <taxon>Oscillospiraceae</taxon>
        <taxon>Ruminococcus</taxon>
    </lineage>
</organism>